<dbReference type="SMART" id="SM00345">
    <property type="entry name" value="HTH_GNTR"/>
    <property type="match status" value="1"/>
</dbReference>
<dbReference type="PROSITE" id="PS50949">
    <property type="entry name" value="HTH_GNTR"/>
    <property type="match status" value="1"/>
</dbReference>
<evidence type="ECO:0000313" key="6">
    <source>
        <dbReference type="Proteomes" id="UP000823937"/>
    </source>
</evidence>
<dbReference type="InterPro" id="IPR036390">
    <property type="entry name" value="WH_DNA-bd_sf"/>
</dbReference>
<dbReference type="AlphaFoldDB" id="A0A9D1PP42"/>
<keyword evidence="1" id="KW-0805">Transcription regulation</keyword>
<organism evidence="5 6">
    <name type="scientific">Candidatus Pseudogracilibacillus intestinigallinarum</name>
    <dbReference type="NCBI Taxonomy" id="2838742"/>
    <lineage>
        <taxon>Bacteria</taxon>
        <taxon>Bacillati</taxon>
        <taxon>Bacillota</taxon>
        <taxon>Bacilli</taxon>
        <taxon>Bacillales</taxon>
        <taxon>Bacillaceae</taxon>
        <taxon>Pseudogracilibacillus</taxon>
    </lineage>
</organism>
<accession>A0A9D1PP42</accession>
<evidence type="ECO:0000313" key="5">
    <source>
        <dbReference type="EMBL" id="HIV75622.1"/>
    </source>
</evidence>
<evidence type="ECO:0000259" key="4">
    <source>
        <dbReference type="PROSITE" id="PS50949"/>
    </source>
</evidence>
<sequence length="120" mass="13990">MKRELDDQRPIYIQIKEFLEDAILKGSIAIGEKAPSTNELAKFYQINPATARQGMNELVQENILKKQRGVGMFVTEDAIQIIREKRLQEFFDHFILPLQEEAKKLNITSEQLVKMLKEEK</sequence>
<reference evidence="5" key="2">
    <citation type="submission" date="2021-04" db="EMBL/GenBank/DDBJ databases">
        <authorList>
            <person name="Gilroy R."/>
        </authorList>
    </citation>
    <scope>NUCLEOTIDE SEQUENCE</scope>
    <source>
        <strain evidence="5">CHK169-2315</strain>
    </source>
</reference>
<dbReference type="EMBL" id="DXHX01000159">
    <property type="protein sequence ID" value="HIV75622.1"/>
    <property type="molecule type" value="Genomic_DNA"/>
</dbReference>
<dbReference type="SUPFAM" id="SSF46785">
    <property type="entry name" value="Winged helix' DNA-binding domain"/>
    <property type="match status" value="1"/>
</dbReference>
<reference evidence="5" key="1">
    <citation type="journal article" date="2021" name="PeerJ">
        <title>Extensive microbial diversity within the chicken gut microbiome revealed by metagenomics and culture.</title>
        <authorList>
            <person name="Gilroy R."/>
            <person name="Ravi A."/>
            <person name="Getino M."/>
            <person name="Pursley I."/>
            <person name="Horton D.L."/>
            <person name="Alikhan N.F."/>
            <person name="Baker D."/>
            <person name="Gharbi K."/>
            <person name="Hall N."/>
            <person name="Watson M."/>
            <person name="Adriaenssens E.M."/>
            <person name="Foster-Nyarko E."/>
            <person name="Jarju S."/>
            <person name="Secka A."/>
            <person name="Antonio M."/>
            <person name="Oren A."/>
            <person name="Chaudhuri R.R."/>
            <person name="La Ragione R."/>
            <person name="Hildebrand F."/>
            <person name="Pallen M.J."/>
        </authorList>
    </citation>
    <scope>NUCLEOTIDE SEQUENCE</scope>
    <source>
        <strain evidence="5">CHK169-2315</strain>
    </source>
</reference>
<dbReference type="PANTHER" id="PTHR38445:SF10">
    <property type="entry name" value="GNTR-FAMILY TRANSCRIPTIONAL REGULATOR"/>
    <property type="match status" value="1"/>
</dbReference>
<dbReference type="CDD" id="cd07377">
    <property type="entry name" value="WHTH_GntR"/>
    <property type="match status" value="1"/>
</dbReference>
<dbReference type="InterPro" id="IPR000524">
    <property type="entry name" value="Tscrpt_reg_HTH_GntR"/>
</dbReference>
<proteinExistence type="predicted"/>
<name>A0A9D1PP42_9BACI</name>
<dbReference type="GO" id="GO:0003700">
    <property type="term" value="F:DNA-binding transcription factor activity"/>
    <property type="evidence" value="ECO:0007669"/>
    <property type="project" value="InterPro"/>
</dbReference>
<dbReference type="InterPro" id="IPR036388">
    <property type="entry name" value="WH-like_DNA-bd_sf"/>
</dbReference>
<protein>
    <submittedName>
        <fullName evidence="5">GntR family transcriptional regulator</fullName>
    </submittedName>
</protein>
<dbReference type="Pfam" id="PF00392">
    <property type="entry name" value="GntR"/>
    <property type="match status" value="1"/>
</dbReference>
<evidence type="ECO:0000256" key="1">
    <source>
        <dbReference type="ARBA" id="ARBA00023015"/>
    </source>
</evidence>
<keyword evidence="2" id="KW-0238">DNA-binding</keyword>
<dbReference type="PANTHER" id="PTHR38445">
    <property type="entry name" value="HTH-TYPE TRANSCRIPTIONAL REPRESSOR YTRA"/>
    <property type="match status" value="1"/>
</dbReference>
<dbReference type="Proteomes" id="UP000823937">
    <property type="component" value="Unassembled WGS sequence"/>
</dbReference>
<dbReference type="Gene3D" id="1.10.10.10">
    <property type="entry name" value="Winged helix-like DNA-binding domain superfamily/Winged helix DNA-binding domain"/>
    <property type="match status" value="1"/>
</dbReference>
<gene>
    <name evidence="5" type="ORF">H9895_11160</name>
</gene>
<feature type="domain" description="HTH gntR-type" evidence="4">
    <location>
        <begin position="9"/>
        <end position="77"/>
    </location>
</feature>
<evidence type="ECO:0000256" key="2">
    <source>
        <dbReference type="ARBA" id="ARBA00023125"/>
    </source>
</evidence>
<dbReference type="GO" id="GO:0003677">
    <property type="term" value="F:DNA binding"/>
    <property type="evidence" value="ECO:0007669"/>
    <property type="project" value="UniProtKB-KW"/>
</dbReference>
<keyword evidence="3" id="KW-0804">Transcription</keyword>
<evidence type="ECO:0000256" key="3">
    <source>
        <dbReference type="ARBA" id="ARBA00023163"/>
    </source>
</evidence>
<comment type="caution">
    <text evidence="5">The sequence shown here is derived from an EMBL/GenBank/DDBJ whole genome shotgun (WGS) entry which is preliminary data.</text>
</comment>